<dbReference type="InterPro" id="IPR022409">
    <property type="entry name" value="PKD/Chitinase_dom"/>
</dbReference>
<dbReference type="SMART" id="SM00089">
    <property type="entry name" value="PKD"/>
    <property type="match status" value="5"/>
</dbReference>
<proteinExistence type="predicted"/>
<dbReference type="InterPro" id="IPR000601">
    <property type="entry name" value="PKD_dom"/>
</dbReference>
<dbReference type="Gene3D" id="2.60.40.10">
    <property type="entry name" value="Immunoglobulins"/>
    <property type="match status" value="5"/>
</dbReference>
<dbReference type="Pfam" id="PF19081">
    <property type="entry name" value="Ig_7"/>
    <property type="match status" value="6"/>
</dbReference>
<name>A0A399RUA8_9BACT</name>
<keyword evidence="3" id="KW-1185">Reference proteome</keyword>
<dbReference type="InterPro" id="IPR026341">
    <property type="entry name" value="T9SS_type_B"/>
</dbReference>
<dbReference type="Proteomes" id="UP000266005">
    <property type="component" value="Unassembled WGS sequence"/>
</dbReference>
<gene>
    <name evidence="2" type="ORF">D1627_17645</name>
</gene>
<dbReference type="InterPro" id="IPR044023">
    <property type="entry name" value="Ig_7"/>
</dbReference>
<dbReference type="Pfam" id="PF13585">
    <property type="entry name" value="CHU_C"/>
    <property type="match status" value="1"/>
</dbReference>
<accession>A0A399RUA8</accession>
<evidence type="ECO:0000313" key="2">
    <source>
        <dbReference type="EMBL" id="RIJ33442.1"/>
    </source>
</evidence>
<dbReference type="Pfam" id="PF18911">
    <property type="entry name" value="PKD_4"/>
    <property type="match status" value="1"/>
</dbReference>
<evidence type="ECO:0000313" key="3">
    <source>
        <dbReference type="Proteomes" id="UP000266005"/>
    </source>
</evidence>
<dbReference type="NCBIfam" id="TIGR04131">
    <property type="entry name" value="Bac_Flav_CTERM"/>
    <property type="match status" value="1"/>
</dbReference>
<feature type="domain" description="PKD" evidence="1">
    <location>
        <begin position="498"/>
        <end position="560"/>
    </location>
</feature>
<dbReference type="CDD" id="cd00146">
    <property type="entry name" value="PKD"/>
    <property type="match status" value="2"/>
</dbReference>
<evidence type="ECO:0000259" key="1">
    <source>
        <dbReference type="PROSITE" id="PS50093"/>
    </source>
</evidence>
<dbReference type="SUPFAM" id="SSF49299">
    <property type="entry name" value="PKD domain"/>
    <property type="match status" value="3"/>
</dbReference>
<reference evidence="3" key="1">
    <citation type="submission" date="2018-08" db="EMBL/GenBank/DDBJ databases">
        <title>Mucilaginibacter sp. MYSH2.</title>
        <authorList>
            <person name="Seo T."/>
        </authorList>
    </citation>
    <scope>NUCLEOTIDE SEQUENCE [LARGE SCALE GENOMIC DNA]</scope>
    <source>
        <strain evidence="3">KIRAN</strain>
    </source>
</reference>
<comment type="caution">
    <text evidence="2">The sequence shown here is derived from an EMBL/GenBank/DDBJ whole genome shotgun (WGS) entry which is preliminary data.</text>
</comment>
<dbReference type="InterPro" id="IPR013783">
    <property type="entry name" value="Ig-like_fold"/>
</dbReference>
<sequence length="2451" mass="260065">MGKGDLQNVVANQTRMKIFLPLLYALLVLTGQTPAPTPLPQAADAVEGKKQALFYSSVFSSKPTPASTMAPCNANATLVDSGAGPFGSPFMNCSSVGSTYTLQVQNNSTTKSTNTGYRINWGDGTATQTFGANFTGTTHNYTSRGSFVLTFTAIDNSGCETSTTYKVYNLSNPGFSVGNPGSTTACLSPEQPTVTFRFPVSAIESNPDNTVYTFTFDDGSPAEVYTHAEMIAKKEIVHTFVESSCSMPTQSFSIKGRAEYMCGATKMSTPGSIEGIVINKSTEADFTVSGGPLYCAGNEITFGQNIENPELCPISYDWSVLDGVEGTDWVFTQGTRSSAIIRVKFLKDGTYRVRLKTITAGCGEDEVIKSVVIREAADAKFDVTLDKGNSCEDLKVTAVNTSKGYNLTYAWSVKYNNGNANSSHYNYVSGNANSASPVFLLTRIGTYKLTLVASNGCSSSTFTKDVVVKGLPTVSFKNPTLENCGPYTVDYNNSLNKGSNNGTISAYTWSVDNGGAFTGGTNSSSANPKISFPAAGTYRVRVTVQNECGSSTTAEQVVTINSLPSIPEVDDMTVCQNDKPTLTVKSPQSGFSYRWYSQATGGSQLNSGNGVSFTAPNALTSDTKFYVETVSDKGCVSPLPREEVSIKVLTAVTGNSISTTKTVFCEGAVPDKFTGGDPAGGGGAPYTFLWEISTDGSTFTDATGTNTERDYTPSQPLTGNTWVRRKVFNNPCQTVISNEVKLEVIPTPEKPELQNQEVCYNQNVTLTIDNADTKVNYTWYDAPSGGNIVASGTSYTLNTLKNDITLYVSATADHALACAQPERGTVTVTVTPPLVGGDAISSPASTVCYNSSPGKLTGNAPTGGNGTYTYIWLASTGSSTGGYAEVYRGSDPDYTPAPLTQKTWFKREAYSGSCMVASNVVEVDVEALPVAPTVSGTTLLCFGGSTTLMATAPGGTYIWYDKDGNTLQQGNSFETPALEATTTYYVSATSALGCEGAQQAVTVTIVPAIANNNISGNQTICSGSTPSELGGSLPTGGSGSPYTYYWEYSTDEGVTFQPAPGDNGSQSYTPTAALTQDTWFRRKVSSAPCLDAESNLVKVTVLALPTAPVVPDAEACYASKVTLEVQSPEDGVKYIWYDESDAVVKVGPTYQTPTLTSSKVYFVEAVLNNANACVAESRTRVMVDIVPQLLGGDIISTPKAAVCAGSSPGMLTGEEPTGGTGSYTYQWYASTTSATAGFEKIENATNRTYVPENMQQTTWFKREVYSASCMKTSIVIRVVVEDAPTAPTVNGNTDICFGGGTVLTASAASGTYNWYDASGNRLHTGSSFSPQNLEATTTYFVKAESASGCASPATEITVTVVPTITNSISANQTICSNEAPAALGGGISGGNGSDSYTILWEYSSGGAAFGPAPGNNNEESYSPGALTTTTTYRRLVTSGGCTTRSNEVTITIANTISSNLISGSQTICAGSTPATLTGNGSGTFAYQWYASTTSATAGFEKIEGATDRDLIPSTLNDPTWFRREIISGTCTSMSNTVFVKVEPALAKNTIRTDKTELCYGDRPDIISGEQPEGGNGNYTYLWQWTKASEPGNYKSAPGNNTANDYVPNPNDPALKLTESVYFRRIVTSGTCSQNISQEVLISVIPQVVNQISSANNSLCVGQVPEPFVSATPVSGGKNSNYTFRWERSYNGGNWQVVASSEIYTPQEGLEAGTWQYRRAAESGGCEERMSNTISITVYTAIEGNTLNAVEPVCVGNTITITGAETLRGGNGRYTYAWEQSINGTDFFTITGQEESKLTVPATERGFFRRIVKSDNCESISPAIEVQVQQPVAVQISGAQSLCIGGTFNPLKVTSLTGGSSSSNVVQWLKSESGAAGPYVAIPGATSDTYQPVAISKPTWFMVRVNGHACSEAYSNFVKVEYYPEIVNKIGNSQTVCAGSPVTAIGSTTPVSGGDGQNYTYVWKYSSNGTTYNTVAGANDASYTPQNVSTLTYYKRIITSGGCTSESDAVTVDVKTAPVNQISIANNHICSGTVPDRIISAMLGGTSDPYTYTWQQSTDGINYSTISGAVDATYQPKALTKTTWFKRTVRSTICGQTESNVLRVQVDQPIKDNFILTKPAPTCIGQPLQLLEGSNITGGNGNPTYQWLASEQGPTTGFVPAPGTNTGKNYQPSNLARTTWFKRVVYAGPCQEVESDAVEVRMVKVPDAPTASDVKVCIGSAANLTAQAKAGESLQWYDKPTGGKLIGTGTTYTSGKLYNNASFYVQATNANDCVSPTRHEVKVQVVEPKAVVSEDVTITEGKAVTLTASGGVSYSWSPAAGLSDPNSATPKASPKQTTTYTVTATTEEGCTASAKVTVTVVPRVDAANVITPNGDNKNDRFKIRNIENYPNCRVQIFSRWGELVFESKGYTELQEWDGTRQGVQLPTGAYYYIIHLNEGTEEPVSGSVTIIR</sequence>
<dbReference type="PROSITE" id="PS50093">
    <property type="entry name" value="PKD"/>
    <property type="match status" value="2"/>
</dbReference>
<feature type="domain" description="PKD" evidence="1">
    <location>
        <begin position="117"/>
        <end position="167"/>
    </location>
</feature>
<dbReference type="InterPro" id="IPR035986">
    <property type="entry name" value="PKD_dom_sf"/>
</dbReference>
<dbReference type="EMBL" id="QWGE01000007">
    <property type="protein sequence ID" value="RIJ33442.1"/>
    <property type="molecule type" value="Genomic_DNA"/>
</dbReference>
<protein>
    <submittedName>
        <fullName evidence="2">PKD domain-containing protein</fullName>
    </submittedName>
</protein>
<organism evidence="2 3">
    <name type="scientific">Pontibacter oryzae</name>
    <dbReference type="NCBI Taxonomy" id="2304593"/>
    <lineage>
        <taxon>Bacteria</taxon>
        <taxon>Pseudomonadati</taxon>
        <taxon>Bacteroidota</taxon>
        <taxon>Cytophagia</taxon>
        <taxon>Cytophagales</taxon>
        <taxon>Hymenobacteraceae</taxon>
        <taxon>Pontibacter</taxon>
    </lineage>
</organism>